<dbReference type="Pfam" id="PF13020">
    <property type="entry name" value="NOV_C"/>
    <property type="match status" value="1"/>
</dbReference>
<evidence type="ECO:0000313" key="3">
    <source>
        <dbReference type="Proteomes" id="UP000563898"/>
    </source>
</evidence>
<dbReference type="AlphaFoldDB" id="A0A846WN33"/>
<dbReference type="Proteomes" id="UP000563898">
    <property type="component" value="Unassembled WGS sequence"/>
</dbReference>
<protein>
    <submittedName>
        <fullName evidence="2">DUF3883 domain-containing protein</fullName>
    </submittedName>
</protein>
<reference evidence="2 3" key="1">
    <citation type="submission" date="2020-04" db="EMBL/GenBank/DDBJ databases">
        <title>MicrobeNet Type strains.</title>
        <authorList>
            <person name="Nicholson A.C."/>
        </authorList>
    </citation>
    <scope>NUCLEOTIDE SEQUENCE [LARGE SCALE GENOMIC DNA]</scope>
    <source>
        <strain evidence="2 3">ATCC BAA-14</strain>
    </source>
</reference>
<sequence length="430" mass="48104">MTTRYGWWRTYEHFCVPGSAPEAISRQLDLLEHHVRANTSGFRKQPVVGIDEGNGWQIAYVAKKTVLEDLRDARPDQADKYDRARAGGFRGNLGPIPPVDQTSIDSIDLDAAPAAQGPRIWMEIRRESNTDGFGENLYAYRYKEDGTARPAFARLGTVQPGDLVLHYWMHAIRGVSVIEGAPEVLDDGITTTLRDMVWFTEPVTLDDLRDRTLDIVDVYHDTRDDPQYRQFPFQIDHASSADPNLHGAAVTYFVAFPSSLVDAVPLLATQFTSAVGAQDKQDRSPDDTDARVVRRARGPVDPLLRRRIEVYAEDQAIELLKSEGYTEIERIGKPYDLLATGPGIEDLHVEVKGSMLTADAVILTRNEVSHADDHVTSLIVVDEIVVEVTEDGYQCSGGRLRRWGQWRPEPEALEPLEFAYHLPVDAVTGI</sequence>
<evidence type="ECO:0000313" key="2">
    <source>
        <dbReference type="EMBL" id="NKY03012.1"/>
    </source>
</evidence>
<evidence type="ECO:0000259" key="1">
    <source>
        <dbReference type="Pfam" id="PF13020"/>
    </source>
</evidence>
<dbReference type="RefSeq" id="WP_006368773.1">
    <property type="nucleotide sequence ID" value="NZ_JAAXPC010000008.1"/>
</dbReference>
<proteinExistence type="predicted"/>
<name>A0A846WN33_9ACTN</name>
<dbReference type="EMBL" id="JAAXPC010000008">
    <property type="protein sequence ID" value="NKY03012.1"/>
    <property type="molecule type" value="Genomic_DNA"/>
</dbReference>
<dbReference type="InterPro" id="IPR024975">
    <property type="entry name" value="NOV_C"/>
</dbReference>
<feature type="domain" description="Protein NO VEIN C-terminal" evidence="1">
    <location>
        <begin position="316"/>
        <end position="375"/>
    </location>
</feature>
<gene>
    <name evidence="2" type="ORF">HGA05_15690</name>
</gene>
<organism evidence="2 3">
    <name type="scientific">Gordonia polyisoprenivorans</name>
    <dbReference type="NCBI Taxonomy" id="84595"/>
    <lineage>
        <taxon>Bacteria</taxon>
        <taxon>Bacillati</taxon>
        <taxon>Actinomycetota</taxon>
        <taxon>Actinomycetes</taxon>
        <taxon>Mycobacteriales</taxon>
        <taxon>Gordoniaceae</taxon>
        <taxon>Gordonia</taxon>
    </lineage>
</organism>
<accession>A0A846WN33</accession>
<comment type="caution">
    <text evidence="2">The sequence shown here is derived from an EMBL/GenBank/DDBJ whole genome shotgun (WGS) entry which is preliminary data.</text>
</comment>